<keyword evidence="1" id="KW-0472">Membrane</keyword>
<dbReference type="Proteomes" id="UP000243006">
    <property type="component" value="Unassembled WGS sequence"/>
</dbReference>
<evidence type="ECO:0000313" key="2">
    <source>
        <dbReference type="EMBL" id="OUC46124.1"/>
    </source>
</evidence>
<keyword evidence="1" id="KW-0812">Transmembrane</keyword>
<feature type="non-terminal residue" evidence="2">
    <location>
        <position position="1"/>
    </location>
</feature>
<protein>
    <submittedName>
        <fullName evidence="2">Uncharacterized protein</fullName>
    </submittedName>
</protein>
<dbReference type="AlphaFoldDB" id="A0A1Y3ELV8"/>
<sequence length="97" mass="11534">LCINAYLWRVFFVNFIFRNKVHCGQHFLLVQFSVFLLPRLLFFFQIHIVVITYAKENGQNALLSVMFAVFAQLFRILFIIVFLCICINLRNTKKQLS</sequence>
<gene>
    <name evidence="2" type="ORF">D917_07980</name>
</gene>
<name>A0A1Y3ELV8_9BILA</name>
<evidence type="ECO:0000256" key="1">
    <source>
        <dbReference type="SAM" id="Phobius"/>
    </source>
</evidence>
<dbReference type="EMBL" id="LVZM01007627">
    <property type="protein sequence ID" value="OUC46124.1"/>
    <property type="molecule type" value="Genomic_DNA"/>
</dbReference>
<accession>A0A1Y3ELV8</accession>
<evidence type="ECO:0000313" key="3">
    <source>
        <dbReference type="Proteomes" id="UP000243006"/>
    </source>
</evidence>
<feature type="transmembrane region" description="Helical" evidence="1">
    <location>
        <begin position="65"/>
        <end position="89"/>
    </location>
</feature>
<reference evidence="2 3" key="1">
    <citation type="submission" date="2015-04" db="EMBL/GenBank/DDBJ databases">
        <title>Draft genome of the roundworm Trichinella nativa.</title>
        <authorList>
            <person name="Mitreva M."/>
        </authorList>
    </citation>
    <scope>NUCLEOTIDE SEQUENCE [LARGE SCALE GENOMIC DNA]</scope>
    <source>
        <strain evidence="2 3">ISS45</strain>
    </source>
</reference>
<proteinExistence type="predicted"/>
<feature type="transmembrane region" description="Helical" evidence="1">
    <location>
        <begin position="27"/>
        <end position="53"/>
    </location>
</feature>
<organism evidence="2 3">
    <name type="scientific">Trichinella nativa</name>
    <dbReference type="NCBI Taxonomy" id="6335"/>
    <lineage>
        <taxon>Eukaryota</taxon>
        <taxon>Metazoa</taxon>
        <taxon>Ecdysozoa</taxon>
        <taxon>Nematoda</taxon>
        <taxon>Enoplea</taxon>
        <taxon>Dorylaimia</taxon>
        <taxon>Trichinellida</taxon>
        <taxon>Trichinellidae</taxon>
        <taxon>Trichinella</taxon>
    </lineage>
</organism>
<keyword evidence="1" id="KW-1133">Transmembrane helix</keyword>
<comment type="caution">
    <text evidence="2">The sequence shown here is derived from an EMBL/GenBank/DDBJ whole genome shotgun (WGS) entry which is preliminary data.</text>
</comment>